<dbReference type="InterPro" id="IPR052029">
    <property type="entry name" value="PpiD_chaperone"/>
</dbReference>
<dbReference type="Pfam" id="PF00639">
    <property type="entry name" value="Rotamase"/>
    <property type="match status" value="1"/>
</dbReference>
<evidence type="ECO:0000256" key="3">
    <source>
        <dbReference type="ARBA" id="ARBA00022519"/>
    </source>
</evidence>
<evidence type="ECO:0000256" key="6">
    <source>
        <dbReference type="ARBA" id="ARBA00023136"/>
    </source>
</evidence>
<comment type="subcellular location">
    <subcellularLocation>
        <location evidence="1">Cell inner membrane</location>
        <topology evidence="1">Single-pass type II membrane protein</topology>
        <orientation evidence="1">Periplasmic side</orientation>
    </subcellularLocation>
</comment>
<organism evidence="13 14">
    <name type="scientific">Congregibacter brevis</name>
    <dbReference type="NCBI Taxonomy" id="3081201"/>
    <lineage>
        <taxon>Bacteria</taxon>
        <taxon>Pseudomonadati</taxon>
        <taxon>Pseudomonadota</taxon>
        <taxon>Gammaproteobacteria</taxon>
        <taxon>Cellvibrionales</taxon>
        <taxon>Halieaceae</taxon>
        <taxon>Congregibacter</taxon>
    </lineage>
</organism>
<dbReference type="EMBL" id="CP136865">
    <property type="protein sequence ID" value="WOJ95852.1"/>
    <property type="molecule type" value="Genomic_DNA"/>
</dbReference>
<protein>
    <recommendedName>
        <fullName evidence="9">Periplasmic chaperone PpiD</fullName>
    </recommendedName>
    <alternativeName>
        <fullName evidence="10">Periplasmic folding chaperone</fullName>
    </alternativeName>
</protein>
<evidence type="ECO:0000256" key="9">
    <source>
        <dbReference type="ARBA" id="ARBA00040743"/>
    </source>
</evidence>
<evidence type="ECO:0000259" key="12">
    <source>
        <dbReference type="Pfam" id="PF00639"/>
    </source>
</evidence>
<dbReference type="PROSITE" id="PS01096">
    <property type="entry name" value="PPIC_PPIASE_1"/>
    <property type="match status" value="1"/>
</dbReference>
<keyword evidence="3" id="KW-0997">Cell inner membrane</keyword>
<dbReference type="PANTHER" id="PTHR47529:SF1">
    <property type="entry name" value="PERIPLASMIC CHAPERONE PPID"/>
    <property type="match status" value="1"/>
</dbReference>
<keyword evidence="6 11" id="KW-0472">Membrane</keyword>
<keyword evidence="2" id="KW-1003">Cell membrane</keyword>
<dbReference type="InterPro" id="IPR027304">
    <property type="entry name" value="Trigger_fact/SurA_dom_sf"/>
</dbReference>
<feature type="domain" description="PpiC" evidence="12">
    <location>
        <begin position="273"/>
        <end position="358"/>
    </location>
</feature>
<keyword evidence="5 11" id="KW-1133">Transmembrane helix</keyword>
<evidence type="ECO:0000256" key="4">
    <source>
        <dbReference type="ARBA" id="ARBA00022692"/>
    </source>
</evidence>
<reference evidence="13 14" key="1">
    <citation type="submission" date="2023-10" db="EMBL/GenBank/DDBJ databases">
        <title>Two novel species belonging to the OM43/NOR5 clade.</title>
        <authorList>
            <person name="Park M."/>
        </authorList>
    </citation>
    <scope>NUCLEOTIDE SEQUENCE [LARGE SCALE GENOMIC DNA]</scope>
    <source>
        <strain evidence="13 14">IMCC45268</strain>
    </source>
</reference>
<sequence>MLQDIRANAQGTVAKVIIGLIVISFSIFGIESLLFSGGSNGVAEVNGEEISPFALQQELSVQQRQLLSILGEDADPALLDQALLSQQALETLIQREIIKQAAGDMGLNTSDQALADIIGSMQQFQIDGQFSPDMFQSALASAGFTQALFRERLSEDIEIGQLRAGLAGSDFATDAELELASAIATEGRDVRYITLPLIDFIASVEVSDADIQAFYEDNAERFQSEESLVLEYLELTLDRYRKDIDESRVREEFELVRDEFELATEARVSHILVEGDDDERAERIAAAQAALSGGMSFADAAAEFSDDIGSSQYEGDLGYTAGDTFPEPMEEAIATLAVGEQSGPIETEAGTHLILVTDRRDGSSVSFEEVAAELEDRIANRDASADLLSDVERLRDIAFNAADLRDPAEALELTVETSEAITRNQREGLFSRPALIQAAFSEDVLEAGHNSEVVELSPEQFVLLRVAERRPPAQMPLAEVSAQIEAQLRESRAKDAAAAQALELLAALEEGGSVEDAANAAGFQWQVELGAQRDSRTLPGVVRERVFAMAAPGEGSAQREIVSEDPDATYLVELARVSAGNPADLPLEELRGLRQRIAGETGGTLQQQYESSLRERAEVVVY</sequence>
<evidence type="ECO:0000256" key="7">
    <source>
        <dbReference type="ARBA" id="ARBA00023186"/>
    </source>
</evidence>
<keyword evidence="14" id="KW-1185">Reference proteome</keyword>
<evidence type="ECO:0000256" key="5">
    <source>
        <dbReference type="ARBA" id="ARBA00022989"/>
    </source>
</evidence>
<dbReference type="Gene3D" id="1.10.4030.10">
    <property type="entry name" value="Porin chaperone SurA, peptide-binding domain"/>
    <property type="match status" value="1"/>
</dbReference>
<dbReference type="PANTHER" id="PTHR47529">
    <property type="entry name" value="PEPTIDYL-PROLYL CIS-TRANS ISOMERASE D"/>
    <property type="match status" value="1"/>
</dbReference>
<evidence type="ECO:0000256" key="11">
    <source>
        <dbReference type="SAM" id="Phobius"/>
    </source>
</evidence>
<dbReference type="InterPro" id="IPR000297">
    <property type="entry name" value="PPIase_PpiC"/>
</dbReference>
<dbReference type="Pfam" id="PF13624">
    <property type="entry name" value="SurA_N_3"/>
    <property type="match status" value="1"/>
</dbReference>
<proteinExistence type="inferred from homology"/>
<keyword evidence="7" id="KW-0143">Chaperone</keyword>
<evidence type="ECO:0000256" key="10">
    <source>
        <dbReference type="ARBA" id="ARBA00042775"/>
    </source>
</evidence>
<evidence type="ECO:0000256" key="8">
    <source>
        <dbReference type="ARBA" id="ARBA00038408"/>
    </source>
</evidence>
<dbReference type="InterPro" id="IPR046357">
    <property type="entry name" value="PPIase_dom_sf"/>
</dbReference>
<dbReference type="RefSeq" id="WP_407326545.1">
    <property type="nucleotide sequence ID" value="NZ_CP136865.1"/>
</dbReference>
<dbReference type="Gene3D" id="3.10.50.40">
    <property type="match status" value="1"/>
</dbReference>
<evidence type="ECO:0000256" key="2">
    <source>
        <dbReference type="ARBA" id="ARBA00022475"/>
    </source>
</evidence>
<dbReference type="SUPFAM" id="SSF109998">
    <property type="entry name" value="Triger factor/SurA peptide-binding domain-like"/>
    <property type="match status" value="1"/>
</dbReference>
<evidence type="ECO:0000313" key="14">
    <source>
        <dbReference type="Proteomes" id="UP001626549"/>
    </source>
</evidence>
<evidence type="ECO:0000313" key="13">
    <source>
        <dbReference type="EMBL" id="WOJ95852.1"/>
    </source>
</evidence>
<dbReference type="Proteomes" id="UP001626549">
    <property type="component" value="Chromosome"/>
</dbReference>
<dbReference type="InterPro" id="IPR023058">
    <property type="entry name" value="PPIase_PpiC_CS"/>
</dbReference>
<feature type="transmembrane region" description="Helical" evidence="11">
    <location>
        <begin position="12"/>
        <end position="30"/>
    </location>
</feature>
<name>A0ABZ0I9X4_9GAMM</name>
<dbReference type="SUPFAM" id="SSF54534">
    <property type="entry name" value="FKBP-like"/>
    <property type="match status" value="1"/>
</dbReference>
<accession>A0ABZ0I9X4</accession>
<gene>
    <name evidence="13" type="ORF">R0137_11425</name>
</gene>
<keyword evidence="4 11" id="KW-0812">Transmembrane</keyword>
<comment type="similarity">
    <text evidence="8">Belongs to the PpiD chaperone family.</text>
</comment>
<evidence type="ECO:0000256" key="1">
    <source>
        <dbReference type="ARBA" id="ARBA00004382"/>
    </source>
</evidence>